<evidence type="ECO:0000313" key="2">
    <source>
        <dbReference type="EMBL" id="CAE7719044.1"/>
    </source>
</evidence>
<dbReference type="EMBL" id="CAJNIZ010045400">
    <property type="protein sequence ID" value="CAE7719044.1"/>
    <property type="molecule type" value="Genomic_DNA"/>
</dbReference>
<reference evidence="2" key="1">
    <citation type="submission" date="2021-02" db="EMBL/GenBank/DDBJ databases">
        <authorList>
            <person name="Dougan E. K."/>
            <person name="Rhodes N."/>
            <person name="Thang M."/>
            <person name="Chan C."/>
        </authorList>
    </citation>
    <scope>NUCLEOTIDE SEQUENCE</scope>
</reference>
<dbReference type="OrthoDB" id="431435at2759"/>
<dbReference type="AlphaFoldDB" id="A0A812X517"/>
<comment type="caution">
    <text evidence="2">The sequence shown here is derived from an EMBL/GenBank/DDBJ whole genome shotgun (WGS) entry which is preliminary data.</text>
</comment>
<feature type="region of interest" description="Disordered" evidence="1">
    <location>
        <begin position="261"/>
        <end position="281"/>
    </location>
</feature>
<gene>
    <name evidence="2" type="ORF">SPIL2461_LOCUS20460</name>
</gene>
<feature type="region of interest" description="Disordered" evidence="1">
    <location>
        <begin position="195"/>
        <end position="215"/>
    </location>
</feature>
<sequence length="515" mass="55225">MRAEGGTHHAAAEPETAPAVFGCHSESQAQAPDVDEAALSACRDEADDVDQTLQASSEVEAKYEYQHSFLDPEEALDHAEPKGLQLDPSLEEDSEDPELNAELDAVWESFFPAAEDSQPRLEAVEPAECEGEDVAEVASVDAGQGLAQAEEPVEAPRAADREGGAEGDELAAAPKVALQAADALKAAREEWLKQFDLSSMDPPPPSPADIADADHRELTRRERIALLERGLAGEKFVGPADDANSELRVAEARRHERKAKMQQLWKQKEEAAQRPGSAPEPVTVPAQQAVEELAKHSFEDLRYAKACYSLSRNAHRLSTGSLVRAVEVLAAGERAPPETNQLACADAVIGALAPQMTSLGLPVMRNCLKAMTVVDVQEQTYLDMLLAQLLVLLRRDSASFPPSVLAALAGSIGSLYQAGVSARRGASSASCAANRRCIDMLNELILRHAAEFAEEELAALGSAYVLTFMDDVLRRTILRGAAAVCAGLRPDSPAWVTAALVQLEEAAPSLCWEEC</sequence>
<feature type="compositionally biased region" description="Basic and acidic residues" evidence="1">
    <location>
        <begin position="1"/>
        <end position="12"/>
    </location>
</feature>
<feature type="region of interest" description="Disordered" evidence="1">
    <location>
        <begin position="1"/>
        <end position="100"/>
    </location>
</feature>
<feature type="region of interest" description="Disordered" evidence="1">
    <location>
        <begin position="141"/>
        <end position="173"/>
    </location>
</feature>
<organism evidence="2 3">
    <name type="scientific">Symbiodinium pilosum</name>
    <name type="common">Dinoflagellate</name>
    <dbReference type="NCBI Taxonomy" id="2952"/>
    <lineage>
        <taxon>Eukaryota</taxon>
        <taxon>Sar</taxon>
        <taxon>Alveolata</taxon>
        <taxon>Dinophyceae</taxon>
        <taxon>Suessiales</taxon>
        <taxon>Symbiodiniaceae</taxon>
        <taxon>Symbiodinium</taxon>
    </lineage>
</organism>
<dbReference type="Proteomes" id="UP000649617">
    <property type="component" value="Unassembled WGS sequence"/>
</dbReference>
<proteinExistence type="predicted"/>
<feature type="compositionally biased region" description="Acidic residues" evidence="1">
    <location>
        <begin position="89"/>
        <end position="100"/>
    </location>
</feature>
<keyword evidence="3" id="KW-1185">Reference proteome</keyword>
<name>A0A812X517_SYMPI</name>
<accession>A0A812X517</accession>
<evidence type="ECO:0000256" key="1">
    <source>
        <dbReference type="SAM" id="MobiDB-lite"/>
    </source>
</evidence>
<protein>
    <submittedName>
        <fullName evidence="2">Uncharacterized protein</fullName>
    </submittedName>
</protein>
<evidence type="ECO:0000313" key="3">
    <source>
        <dbReference type="Proteomes" id="UP000649617"/>
    </source>
</evidence>